<comment type="caution">
    <text evidence="1">The sequence shown here is derived from an EMBL/GenBank/DDBJ whole genome shotgun (WGS) entry which is preliminary data.</text>
</comment>
<evidence type="ECO:0000313" key="1">
    <source>
        <dbReference type="EMBL" id="MCI19691.1"/>
    </source>
</evidence>
<gene>
    <name evidence="1" type="ORF">A2U01_0040851</name>
</gene>
<organism evidence="1 2">
    <name type="scientific">Trifolium medium</name>
    <dbReference type="NCBI Taxonomy" id="97028"/>
    <lineage>
        <taxon>Eukaryota</taxon>
        <taxon>Viridiplantae</taxon>
        <taxon>Streptophyta</taxon>
        <taxon>Embryophyta</taxon>
        <taxon>Tracheophyta</taxon>
        <taxon>Spermatophyta</taxon>
        <taxon>Magnoliopsida</taxon>
        <taxon>eudicotyledons</taxon>
        <taxon>Gunneridae</taxon>
        <taxon>Pentapetalae</taxon>
        <taxon>rosids</taxon>
        <taxon>fabids</taxon>
        <taxon>Fabales</taxon>
        <taxon>Fabaceae</taxon>
        <taxon>Papilionoideae</taxon>
        <taxon>50 kb inversion clade</taxon>
        <taxon>NPAAA clade</taxon>
        <taxon>Hologalegina</taxon>
        <taxon>IRL clade</taxon>
        <taxon>Trifolieae</taxon>
        <taxon>Trifolium</taxon>
    </lineage>
</organism>
<feature type="non-terminal residue" evidence="1">
    <location>
        <position position="1"/>
    </location>
</feature>
<keyword evidence="1" id="KW-0675">Receptor</keyword>
<reference evidence="1 2" key="1">
    <citation type="journal article" date="2018" name="Front. Plant Sci.">
        <title>Red Clover (Trifolium pratense) and Zigzag Clover (T. medium) - A Picture of Genomic Similarities and Differences.</title>
        <authorList>
            <person name="Dluhosova J."/>
            <person name="Istvanek J."/>
            <person name="Nedelnik J."/>
            <person name="Repkova J."/>
        </authorList>
    </citation>
    <scope>NUCLEOTIDE SEQUENCE [LARGE SCALE GENOMIC DNA]</scope>
    <source>
        <strain evidence="2">cv. 10/8</strain>
        <tissue evidence="1">Leaf</tissue>
    </source>
</reference>
<dbReference type="AlphaFoldDB" id="A0A392Q5V9"/>
<proteinExistence type="predicted"/>
<keyword evidence="1" id="KW-0808">Transferase</keyword>
<dbReference type="Proteomes" id="UP000265520">
    <property type="component" value="Unassembled WGS sequence"/>
</dbReference>
<keyword evidence="1" id="KW-0418">Kinase</keyword>
<dbReference type="EMBL" id="LXQA010116062">
    <property type="protein sequence ID" value="MCI19691.1"/>
    <property type="molecule type" value="Genomic_DNA"/>
</dbReference>
<evidence type="ECO:0000313" key="2">
    <source>
        <dbReference type="Proteomes" id="UP000265520"/>
    </source>
</evidence>
<keyword evidence="2" id="KW-1185">Reference proteome</keyword>
<sequence>DLAVNKSSKVAEMSALGWEAQSSDIWQWQPDLAKVEDLIWHKQVPLKVSILAWRLLRDRLPTKHVWFPLVFSPVLDRFYSSGSSEFARSLSPVHSFFRRLTGTVVLLAAYLASMCLDYME</sequence>
<accession>A0A392Q5V9</accession>
<dbReference type="GO" id="GO:0016301">
    <property type="term" value="F:kinase activity"/>
    <property type="evidence" value="ECO:0007669"/>
    <property type="project" value="UniProtKB-KW"/>
</dbReference>
<name>A0A392Q5V9_9FABA</name>
<protein>
    <submittedName>
        <fullName evidence="1">Cysteine-rich receptor-like protein kinase</fullName>
    </submittedName>
</protein>